<sequence>MAKNLPQKPDAWALSEKGRKALKKAVELRSRSHSLYASIPIICKAEECPYASTCQLLPAGLAPANERCPLEIAAVEQLFNAYVQELDVKPDNVVDLSLIKELVDLDIAILRCDNKLAIDADFVQEVAIAVTPKGHVVTKPELHQAAEYKDKLLNRRHRILQLLHSTRHDKIGSKLVVEYDPSTRAVELLARAKEFEAKKQKVVETYQQEDGSFAVTEGDT</sequence>
<name>A0AAC9HIX1_NEOTH</name>
<evidence type="ECO:0000313" key="4">
    <source>
        <dbReference type="Proteomes" id="UP000322283"/>
    </source>
</evidence>
<reference evidence="1 3" key="1">
    <citation type="submission" date="2016-08" db="EMBL/GenBank/DDBJ databases">
        <title>Moorella thermoacetica DSM 103132.</title>
        <authorList>
            <person name="Jendresen C.B."/>
            <person name="Redl S.M."/>
            <person name="Jensen T.O."/>
            <person name="Nielsen A.T."/>
        </authorList>
    </citation>
    <scope>NUCLEOTIDE SEQUENCE [LARGE SCALE GENOMIC DNA]</scope>
    <source>
        <strain evidence="1 3">DSM 103132</strain>
    </source>
</reference>
<dbReference type="Proteomes" id="UP000094598">
    <property type="component" value="Chromosome"/>
</dbReference>
<protein>
    <submittedName>
        <fullName evidence="1">Uncharacterized protein</fullName>
    </submittedName>
</protein>
<accession>A0AAC9HIX1</accession>
<evidence type="ECO:0000313" key="3">
    <source>
        <dbReference type="Proteomes" id="UP000094598"/>
    </source>
</evidence>
<dbReference type="RefSeq" id="WP_069590463.1">
    <property type="nucleotide sequence ID" value="NZ_CP017019.1"/>
</dbReference>
<proteinExistence type="predicted"/>
<reference evidence="2 4" key="2">
    <citation type="submission" date="2019-05" db="EMBL/GenBank/DDBJ databases">
        <title>Genome sequence of Moorella thermoacetica ATCC 33924.</title>
        <authorList>
            <person name="Poehlein A."/>
            <person name="Bengelsdorf F.R."/>
            <person name="Duerre P."/>
            <person name="Daniel R."/>
        </authorList>
    </citation>
    <scope>NUCLEOTIDE SEQUENCE [LARGE SCALE GENOMIC DNA]</scope>
    <source>
        <strain evidence="2 4">ATCC 33924</strain>
    </source>
</reference>
<dbReference type="EMBL" id="VCDX01000006">
    <property type="protein sequence ID" value="TYL12787.1"/>
    <property type="molecule type" value="Genomic_DNA"/>
</dbReference>
<evidence type="ECO:0000313" key="1">
    <source>
        <dbReference type="EMBL" id="AOQ24684.1"/>
    </source>
</evidence>
<organism evidence="1 3">
    <name type="scientific">Neomoorella thermoacetica</name>
    <name type="common">Clostridium thermoaceticum</name>
    <dbReference type="NCBI Taxonomy" id="1525"/>
    <lineage>
        <taxon>Bacteria</taxon>
        <taxon>Bacillati</taxon>
        <taxon>Bacillota</taxon>
        <taxon>Clostridia</taxon>
        <taxon>Neomoorellales</taxon>
        <taxon>Neomoorellaceae</taxon>
        <taxon>Neomoorella</taxon>
    </lineage>
</organism>
<dbReference type="Proteomes" id="UP000322283">
    <property type="component" value="Unassembled WGS sequence"/>
</dbReference>
<dbReference type="EMBL" id="CP017019">
    <property type="protein sequence ID" value="AOQ24684.1"/>
    <property type="molecule type" value="Genomic_DNA"/>
</dbReference>
<dbReference type="AlphaFoldDB" id="A0AAC9HIX1"/>
<evidence type="ECO:0000313" key="2">
    <source>
        <dbReference type="EMBL" id="TYL12787.1"/>
    </source>
</evidence>
<gene>
    <name evidence="1" type="ORF">Maut_02256</name>
    <name evidence="2" type="ORF">MTAT_20290</name>
</gene>
<keyword evidence="4" id="KW-1185">Reference proteome</keyword>